<sequence>MTDFNIKIISDTVCPFCYLGRARLERAIKLYRKTVAEGSSSKFNIQWHAYRLNIDPPPESVLVQDIAAQKFGADRLTSKRARMTQLGREEGFNFTFSGRIGNTRDSHRLIQLGRTKGPETEDRVAMAVMRMFFEEDGDITSWTDLARAAEAAGIPSAETMAWLEGNHGGDEVDREVKEAYARGQKGVPSFVINDNWEVDGAGDVSEFLEQFVRARDNVGGLKTDLRSADWYTNDGCAV</sequence>
<dbReference type="Proteomes" id="UP001251528">
    <property type="component" value="Unassembled WGS sequence"/>
</dbReference>
<dbReference type="InterPro" id="IPR001853">
    <property type="entry name" value="DSBA-like_thioredoxin_dom"/>
</dbReference>
<organism evidence="2 3">
    <name type="scientific">Conoideocrella luteorostrata</name>
    <dbReference type="NCBI Taxonomy" id="1105319"/>
    <lineage>
        <taxon>Eukaryota</taxon>
        <taxon>Fungi</taxon>
        <taxon>Dikarya</taxon>
        <taxon>Ascomycota</taxon>
        <taxon>Pezizomycotina</taxon>
        <taxon>Sordariomycetes</taxon>
        <taxon>Hypocreomycetidae</taxon>
        <taxon>Hypocreales</taxon>
        <taxon>Clavicipitaceae</taxon>
        <taxon>Conoideocrella</taxon>
    </lineage>
</organism>
<name>A0AAJ0CEJ6_9HYPO</name>
<proteinExistence type="predicted"/>
<keyword evidence="3" id="KW-1185">Reference proteome</keyword>
<dbReference type="PANTHER" id="PTHR13887:SF41">
    <property type="entry name" value="THIOREDOXIN SUPERFAMILY PROTEIN"/>
    <property type="match status" value="1"/>
</dbReference>
<dbReference type="CDD" id="cd03024">
    <property type="entry name" value="DsbA_FrnE"/>
    <property type="match status" value="1"/>
</dbReference>
<evidence type="ECO:0000259" key="1">
    <source>
        <dbReference type="Pfam" id="PF01323"/>
    </source>
</evidence>
<gene>
    <name evidence="2" type="ORF">QQS21_010761</name>
</gene>
<dbReference type="AlphaFoldDB" id="A0AAJ0CEJ6"/>
<feature type="domain" description="DSBA-like thioredoxin" evidence="1">
    <location>
        <begin position="6"/>
        <end position="210"/>
    </location>
</feature>
<dbReference type="Pfam" id="PF01323">
    <property type="entry name" value="DSBA"/>
    <property type="match status" value="1"/>
</dbReference>
<evidence type="ECO:0000313" key="3">
    <source>
        <dbReference type="Proteomes" id="UP001251528"/>
    </source>
</evidence>
<dbReference type="Gene3D" id="3.40.30.10">
    <property type="entry name" value="Glutaredoxin"/>
    <property type="match status" value="1"/>
</dbReference>
<dbReference type="EMBL" id="JASWJB010000327">
    <property type="protein sequence ID" value="KAK2591541.1"/>
    <property type="molecule type" value="Genomic_DNA"/>
</dbReference>
<dbReference type="InterPro" id="IPR036249">
    <property type="entry name" value="Thioredoxin-like_sf"/>
</dbReference>
<dbReference type="PANTHER" id="PTHR13887">
    <property type="entry name" value="GLUTATHIONE S-TRANSFERASE KAPPA"/>
    <property type="match status" value="1"/>
</dbReference>
<dbReference type="GO" id="GO:0016491">
    <property type="term" value="F:oxidoreductase activity"/>
    <property type="evidence" value="ECO:0007669"/>
    <property type="project" value="InterPro"/>
</dbReference>
<comment type="caution">
    <text evidence="2">The sequence shown here is derived from an EMBL/GenBank/DDBJ whole genome shotgun (WGS) entry which is preliminary data.</text>
</comment>
<evidence type="ECO:0000313" key="2">
    <source>
        <dbReference type="EMBL" id="KAK2591541.1"/>
    </source>
</evidence>
<accession>A0AAJ0CEJ6</accession>
<reference evidence="2" key="1">
    <citation type="submission" date="2023-06" db="EMBL/GenBank/DDBJ databases">
        <title>Conoideocrella luteorostrata (Hypocreales: Clavicipitaceae), a potential biocontrol fungus for elongate hemlock scale in United States Christmas tree production areas.</title>
        <authorList>
            <person name="Barrett H."/>
            <person name="Lovett B."/>
            <person name="Macias A.M."/>
            <person name="Stajich J.E."/>
            <person name="Kasson M.T."/>
        </authorList>
    </citation>
    <scope>NUCLEOTIDE SEQUENCE</scope>
    <source>
        <strain evidence="2">ARSEF 14590</strain>
    </source>
</reference>
<protein>
    <recommendedName>
        <fullName evidence="1">DSBA-like thioredoxin domain-containing protein</fullName>
    </recommendedName>
</protein>
<dbReference type="SUPFAM" id="SSF52833">
    <property type="entry name" value="Thioredoxin-like"/>
    <property type="match status" value="1"/>
</dbReference>